<dbReference type="InterPro" id="IPR029021">
    <property type="entry name" value="Prot-tyrosine_phosphatase-like"/>
</dbReference>
<dbReference type="GO" id="GO:0004725">
    <property type="term" value="F:protein tyrosine phosphatase activity"/>
    <property type="evidence" value="ECO:0007669"/>
    <property type="project" value="UniProtKB-EC"/>
</dbReference>
<evidence type="ECO:0000256" key="1">
    <source>
        <dbReference type="ARBA" id="ARBA00008601"/>
    </source>
</evidence>
<dbReference type="PROSITE" id="PS00028">
    <property type="entry name" value="ZINC_FINGER_C2H2_1"/>
    <property type="match status" value="1"/>
</dbReference>
<evidence type="ECO:0000256" key="3">
    <source>
        <dbReference type="ARBA" id="ARBA00022801"/>
    </source>
</evidence>
<feature type="compositionally biased region" description="Basic and acidic residues" evidence="5">
    <location>
        <begin position="220"/>
        <end position="235"/>
    </location>
</feature>
<dbReference type="Gene3D" id="3.90.190.10">
    <property type="entry name" value="Protein tyrosine phosphatase superfamily"/>
    <property type="match status" value="1"/>
</dbReference>
<organism evidence="7 8">
    <name type="scientific">Syphacia muris</name>
    <dbReference type="NCBI Taxonomy" id="451379"/>
    <lineage>
        <taxon>Eukaryota</taxon>
        <taxon>Metazoa</taxon>
        <taxon>Ecdysozoa</taxon>
        <taxon>Nematoda</taxon>
        <taxon>Chromadorea</taxon>
        <taxon>Rhabditida</taxon>
        <taxon>Spirurina</taxon>
        <taxon>Oxyuridomorpha</taxon>
        <taxon>Oxyuroidea</taxon>
        <taxon>Oxyuridae</taxon>
        <taxon>Syphacia</taxon>
    </lineage>
</organism>
<dbReference type="InterPro" id="IPR000340">
    <property type="entry name" value="Dual-sp_phosphatase_cat-dom"/>
</dbReference>
<dbReference type="CDD" id="cd14498">
    <property type="entry name" value="DSP"/>
    <property type="match status" value="1"/>
</dbReference>
<evidence type="ECO:0000259" key="6">
    <source>
        <dbReference type="PROSITE" id="PS00028"/>
    </source>
</evidence>
<dbReference type="InterPro" id="IPR013087">
    <property type="entry name" value="Znf_C2H2_type"/>
</dbReference>
<feature type="domain" description="C2H2-type" evidence="6">
    <location>
        <begin position="115"/>
        <end position="137"/>
    </location>
</feature>
<comment type="similarity">
    <text evidence="1">Belongs to the protein-tyrosine phosphatase family. Non-receptor class dual specificity subfamily.</text>
</comment>
<dbReference type="SUPFAM" id="SSF52799">
    <property type="entry name" value="(Phosphotyrosine protein) phosphatases II"/>
    <property type="match status" value="1"/>
</dbReference>
<proteinExistence type="inferred from homology"/>
<dbReference type="GO" id="GO:0008138">
    <property type="term" value="F:protein tyrosine/serine/threonine phosphatase activity"/>
    <property type="evidence" value="ECO:0007669"/>
    <property type="project" value="TreeGrafter"/>
</dbReference>
<evidence type="ECO:0000256" key="5">
    <source>
        <dbReference type="SAM" id="MobiDB-lite"/>
    </source>
</evidence>
<evidence type="ECO:0000313" key="8">
    <source>
        <dbReference type="WBParaSite" id="SMUV_0000651001-mRNA-1"/>
    </source>
</evidence>
<feature type="region of interest" description="Disordered" evidence="5">
    <location>
        <begin position="220"/>
        <end position="251"/>
    </location>
</feature>
<evidence type="ECO:0000256" key="2">
    <source>
        <dbReference type="ARBA" id="ARBA00013064"/>
    </source>
</evidence>
<evidence type="ECO:0000256" key="4">
    <source>
        <dbReference type="ARBA" id="ARBA00022912"/>
    </source>
</evidence>
<dbReference type="EC" id="3.1.3.48" evidence="2"/>
<dbReference type="AlphaFoldDB" id="A0A0N5APD7"/>
<keyword evidence="3" id="KW-0378">Hydrolase</keyword>
<dbReference type="STRING" id="451379.A0A0N5APD7"/>
<name>A0A0N5APD7_9BILA</name>
<keyword evidence="7" id="KW-1185">Reference proteome</keyword>
<reference evidence="8" key="1">
    <citation type="submission" date="2017-02" db="UniProtKB">
        <authorList>
            <consortium name="WormBaseParasite"/>
        </authorList>
    </citation>
    <scope>IDENTIFICATION</scope>
</reference>
<protein>
    <recommendedName>
        <fullName evidence="2">protein-tyrosine-phosphatase</fullName>
        <ecNumber evidence="2">3.1.3.48</ecNumber>
    </recommendedName>
</protein>
<dbReference type="GO" id="GO:0005634">
    <property type="term" value="C:nucleus"/>
    <property type="evidence" value="ECO:0007669"/>
    <property type="project" value="TreeGrafter"/>
</dbReference>
<dbReference type="PANTHER" id="PTHR45848">
    <property type="entry name" value="DUAL SPECIFICITY PROTEIN PHOSPHATASE 12 FAMILY MEMBER"/>
    <property type="match status" value="1"/>
</dbReference>
<evidence type="ECO:0000313" key="7">
    <source>
        <dbReference type="Proteomes" id="UP000046393"/>
    </source>
</evidence>
<accession>A0A0N5APD7</accession>
<dbReference type="PANTHER" id="PTHR45848:SF4">
    <property type="entry name" value="DUAL SPECIFICITY PROTEIN PHOSPHATASE 12"/>
    <property type="match status" value="1"/>
</dbReference>
<sequence>MLKEKISEIIIIMKNELGLSRSAFIIAAYLMRKYHWTVEKALTHIRSCRPNVSPNDGFIKQLTIFYNLKYKADFDSLSHCADYRNWCYSTGHIYQMIPASNGKEPPKNNDTEFVCRKCRKLLFYDDQLLKHYTQEDHDQGSGGKGEGKNECSFGFLLTPMKWMDLSAYEGKVFCPSCHEKLGNYVWGGRVCFGVNGKPCGTAVRPWVQIHKGKVDKKTFNRKDCHPPNTDDKKDGPTVFKPPGTQFTTGTRSEGITMECLSIDEKTDDKYTKCNIQTQKSK</sequence>
<dbReference type="Pfam" id="PF00782">
    <property type="entry name" value="DSPc"/>
    <property type="match status" value="1"/>
</dbReference>
<dbReference type="Proteomes" id="UP000046393">
    <property type="component" value="Unplaced"/>
</dbReference>
<dbReference type="WBParaSite" id="SMUV_0000651001-mRNA-1">
    <property type="protein sequence ID" value="SMUV_0000651001-mRNA-1"/>
    <property type="gene ID" value="SMUV_0000651001"/>
</dbReference>
<keyword evidence="4" id="KW-0904">Protein phosphatase</keyword>